<proteinExistence type="predicted"/>
<dbReference type="PANTHER" id="PTHR45913:SF19">
    <property type="entry name" value="LOW QUALITY PROTEIN: ZINC FINGER BED DOMAIN-CONTAINING PROTEIN 5-LIKE"/>
    <property type="match status" value="1"/>
</dbReference>
<dbReference type="InterPro" id="IPR049012">
    <property type="entry name" value="Mutator_transp_dom"/>
</dbReference>
<accession>A0A8X6R478</accession>
<dbReference type="Pfam" id="PF20700">
    <property type="entry name" value="Mutator"/>
    <property type="match status" value="1"/>
</dbReference>
<dbReference type="Proteomes" id="UP000887159">
    <property type="component" value="Unassembled WGS sequence"/>
</dbReference>
<name>A0A8X6R478_TRICX</name>
<evidence type="ECO:0000313" key="2">
    <source>
        <dbReference type="EMBL" id="GFX87250.1"/>
    </source>
</evidence>
<protein>
    <submittedName>
        <fullName evidence="2">Protein FAM200A</fullName>
    </submittedName>
</protein>
<sequence>MPIFFQRRAENLKIQSANLKKFTTIPQNALRASLEVSYLIGKTMKPNTIGESLILPAATKMTSIMHGDKYGIELKTIPLSRDTVSRRISEMSRNIESEVIKRIQNPSVFALQLDETTDITKMSQLIAYVRFIFNEDITETYIYFYVAKVWKEKQLEKNIRNVTFDGTWLTRGHSSQIGVGCVIDLLTGFVMDFEIMSKHCIECEHAKSGLGENSAEFHVWYEGHISSCAINHVGSSCAMEQEAALKLWQRSEDSGKHINI</sequence>
<comment type="caution">
    <text evidence="2">The sequence shown here is derived from an EMBL/GenBank/DDBJ whole genome shotgun (WGS) entry which is preliminary data.</text>
</comment>
<organism evidence="2 3">
    <name type="scientific">Trichonephila clavipes</name>
    <name type="common">Golden silk orbweaver</name>
    <name type="synonym">Nephila clavipes</name>
    <dbReference type="NCBI Taxonomy" id="2585209"/>
    <lineage>
        <taxon>Eukaryota</taxon>
        <taxon>Metazoa</taxon>
        <taxon>Ecdysozoa</taxon>
        <taxon>Arthropoda</taxon>
        <taxon>Chelicerata</taxon>
        <taxon>Arachnida</taxon>
        <taxon>Araneae</taxon>
        <taxon>Araneomorphae</taxon>
        <taxon>Entelegynae</taxon>
        <taxon>Araneoidea</taxon>
        <taxon>Nephilidae</taxon>
        <taxon>Trichonephila</taxon>
    </lineage>
</organism>
<dbReference type="EMBL" id="BMAU01021029">
    <property type="protein sequence ID" value="GFX87250.1"/>
    <property type="molecule type" value="Genomic_DNA"/>
</dbReference>
<reference evidence="2" key="1">
    <citation type="submission" date="2020-08" db="EMBL/GenBank/DDBJ databases">
        <title>Multicomponent nature underlies the extraordinary mechanical properties of spider dragline silk.</title>
        <authorList>
            <person name="Kono N."/>
            <person name="Nakamura H."/>
            <person name="Mori M."/>
            <person name="Yoshida Y."/>
            <person name="Ohtoshi R."/>
            <person name="Malay A.D."/>
            <person name="Moran D.A.P."/>
            <person name="Tomita M."/>
            <person name="Numata K."/>
            <person name="Arakawa K."/>
        </authorList>
    </citation>
    <scope>NUCLEOTIDE SEQUENCE</scope>
</reference>
<evidence type="ECO:0000313" key="3">
    <source>
        <dbReference type="Proteomes" id="UP000887159"/>
    </source>
</evidence>
<dbReference type="AlphaFoldDB" id="A0A8X6R478"/>
<feature type="domain" description="Mutator-like transposase" evidence="1">
    <location>
        <begin position="149"/>
        <end position="255"/>
    </location>
</feature>
<gene>
    <name evidence="2" type="primary">FAM200A</name>
    <name evidence="2" type="ORF">TNCV_595991</name>
</gene>
<evidence type="ECO:0000259" key="1">
    <source>
        <dbReference type="Pfam" id="PF20700"/>
    </source>
</evidence>
<keyword evidence="3" id="KW-1185">Reference proteome</keyword>
<dbReference type="PANTHER" id="PTHR45913">
    <property type="entry name" value="EPM2A-INTERACTING PROTEIN 1"/>
    <property type="match status" value="1"/>
</dbReference>